<dbReference type="Proteomes" id="UP000007875">
    <property type="component" value="Unassembled WGS sequence"/>
</dbReference>
<name>H2Z5L1_CIOSA</name>
<reference evidence="2" key="3">
    <citation type="submission" date="2025-09" db="UniProtKB">
        <authorList>
            <consortium name="Ensembl"/>
        </authorList>
    </citation>
    <scope>IDENTIFICATION</scope>
</reference>
<evidence type="ECO:0000313" key="2">
    <source>
        <dbReference type="Ensembl" id="ENSCSAVP00000012873.1"/>
    </source>
</evidence>
<keyword evidence="1" id="KW-0812">Transmembrane</keyword>
<keyword evidence="1" id="KW-1133">Transmembrane helix</keyword>
<dbReference type="Ensembl" id="ENSCSAVT00000013022.1">
    <property type="protein sequence ID" value="ENSCSAVP00000012873.1"/>
    <property type="gene ID" value="ENSCSAVG00000007556.1"/>
</dbReference>
<evidence type="ECO:0000313" key="3">
    <source>
        <dbReference type="Proteomes" id="UP000007875"/>
    </source>
</evidence>
<keyword evidence="1" id="KW-0472">Membrane</keyword>
<organism evidence="2 3">
    <name type="scientific">Ciona savignyi</name>
    <name type="common">Pacific transparent sea squirt</name>
    <dbReference type="NCBI Taxonomy" id="51511"/>
    <lineage>
        <taxon>Eukaryota</taxon>
        <taxon>Metazoa</taxon>
        <taxon>Chordata</taxon>
        <taxon>Tunicata</taxon>
        <taxon>Ascidiacea</taxon>
        <taxon>Phlebobranchia</taxon>
        <taxon>Cionidae</taxon>
        <taxon>Ciona</taxon>
    </lineage>
</organism>
<feature type="transmembrane region" description="Helical" evidence="1">
    <location>
        <begin position="66"/>
        <end position="83"/>
    </location>
</feature>
<dbReference type="HOGENOM" id="CLU_2446272_0_0_1"/>
<reference evidence="3" key="1">
    <citation type="submission" date="2003-08" db="EMBL/GenBank/DDBJ databases">
        <authorList>
            <person name="Birren B."/>
            <person name="Nusbaum C."/>
            <person name="Abebe A."/>
            <person name="Abouelleil A."/>
            <person name="Adekoya E."/>
            <person name="Ait-zahra M."/>
            <person name="Allen N."/>
            <person name="Allen T."/>
            <person name="An P."/>
            <person name="Anderson M."/>
            <person name="Anderson S."/>
            <person name="Arachchi H."/>
            <person name="Armbruster J."/>
            <person name="Bachantsang P."/>
            <person name="Baldwin J."/>
            <person name="Barry A."/>
            <person name="Bayul T."/>
            <person name="Blitshsteyn B."/>
            <person name="Bloom T."/>
            <person name="Blye J."/>
            <person name="Boguslavskiy L."/>
            <person name="Borowsky M."/>
            <person name="Boukhgalter B."/>
            <person name="Brunache A."/>
            <person name="Butler J."/>
            <person name="Calixte N."/>
            <person name="Calvo S."/>
            <person name="Camarata J."/>
            <person name="Campo K."/>
            <person name="Chang J."/>
            <person name="Cheshatsang Y."/>
            <person name="Citroen M."/>
            <person name="Collymore A."/>
            <person name="Considine T."/>
            <person name="Cook A."/>
            <person name="Cooke P."/>
            <person name="Corum B."/>
            <person name="Cuomo C."/>
            <person name="David R."/>
            <person name="Dawoe T."/>
            <person name="Degray S."/>
            <person name="Dodge S."/>
            <person name="Dooley K."/>
            <person name="Dorje P."/>
            <person name="Dorjee K."/>
            <person name="Dorris L."/>
            <person name="Duffey N."/>
            <person name="Dupes A."/>
            <person name="Elkins T."/>
            <person name="Engels R."/>
            <person name="Erickson J."/>
            <person name="Farina A."/>
            <person name="Faro S."/>
            <person name="Ferreira P."/>
            <person name="Fischer H."/>
            <person name="Fitzgerald M."/>
            <person name="Foley K."/>
            <person name="Gage D."/>
            <person name="Galagan J."/>
            <person name="Gearin G."/>
            <person name="Gnerre S."/>
            <person name="Gnirke A."/>
            <person name="Goyette A."/>
            <person name="Graham J."/>
            <person name="Grandbois E."/>
            <person name="Gyaltsen K."/>
            <person name="Hafez N."/>
            <person name="Hagopian D."/>
            <person name="Hagos B."/>
            <person name="Hall J."/>
            <person name="Hatcher B."/>
            <person name="Heller A."/>
            <person name="Higgins H."/>
            <person name="Honan T."/>
            <person name="Horn A."/>
            <person name="Houde N."/>
            <person name="Hughes L."/>
            <person name="Hulme W."/>
            <person name="Husby E."/>
            <person name="Iliev I."/>
            <person name="Jaffe D."/>
            <person name="Jones C."/>
            <person name="Kamal M."/>
            <person name="Kamat A."/>
            <person name="Kamvysselis M."/>
            <person name="Karlsson E."/>
            <person name="Kells C."/>
            <person name="Kieu A."/>
            <person name="Kisner P."/>
            <person name="Kodira C."/>
            <person name="Kulbokas E."/>
            <person name="Labutti K."/>
            <person name="Lama D."/>
            <person name="Landers T."/>
            <person name="Leger J."/>
            <person name="Levine S."/>
            <person name="Lewis D."/>
            <person name="Lewis T."/>
            <person name="Lindblad-toh K."/>
            <person name="Liu X."/>
            <person name="Lokyitsang T."/>
            <person name="Lokyitsang Y."/>
            <person name="Lucien O."/>
            <person name="Lui A."/>
            <person name="Ma L.J."/>
            <person name="Mabbitt R."/>
            <person name="Macdonald J."/>
            <person name="Maclean C."/>
            <person name="Major J."/>
            <person name="Manning J."/>
            <person name="Marabella R."/>
            <person name="Maru K."/>
            <person name="Matthews C."/>
            <person name="Mauceli E."/>
            <person name="Mccarthy M."/>
            <person name="Mcdonough S."/>
            <person name="Mcghee T."/>
            <person name="Meldrim J."/>
            <person name="Meneus L."/>
            <person name="Mesirov J."/>
            <person name="Mihalev A."/>
            <person name="Mihova T."/>
            <person name="Mikkelsen T."/>
            <person name="Mlenga V."/>
            <person name="Moru K."/>
            <person name="Mozes J."/>
            <person name="Mulrain L."/>
            <person name="Munson G."/>
            <person name="Naylor J."/>
            <person name="Newes C."/>
            <person name="Nguyen C."/>
            <person name="Nguyen N."/>
            <person name="Nguyen T."/>
            <person name="Nicol R."/>
            <person name="Nielsen C."/>
            <person name="Nizzari M."/>
            <person name="Norbu C."/>
            <person name="Norbu N."/>
            <person name="O'donnell P."/>
            <person name="Okoawo O."/>
            <person name="O'leary S."/>
            <person name="Omotosho B."/>
            <person name="O'neill K."/>
            <person name="Osman S."/>
            <person name="Parker S."/>
            <person name="Perrin D."/>
            <person name="Phunkhang P."/>
            <person name="Piqani B."/>
            <person name="Purcell S."/>
            <person name="Rachupka T."/>
            <person name="Ramasamy U."/>
            <person name="Rameau R."/>
            <person name="Ray V."/>
            <person name="Raymond C."/>
            <person name="Retta R."/>
            <person name="Richardson S."/>
            <person name="Rise C."/>
            <person name="Rodriguez J."/>
            <person name="Rogers J."/>
            <person name="Rogov P."/>
            <person name="Rutman M."/>
            <person name="Schupbach R."/>
            <person name="Seaman C."/>
            <person name="Settipalli S."/>
            <person name="Sharpe T."/>
            <person name="Sheridan J."/>
            <person name="Sherpa N."/>
            <person name="Shi J."/>
            <person name="Smirnov S."/>
            <person name="Smith C."/>
            <person name="Sougnez C."/>
            <person name="Spencer B."/>
            <person name="Stalker J."/>
            <person name="Stange-thomann N."/>
            <person name="Stavropoulos S."/>
            <person name="Stetson K."/>
            <person name="Stone C."/>
            <person name="Stone S."/>
            <person name="Stubbs M."/>
            <person name="Talamas J."/>
            <person name="Tchuinga P."/>
            <person name="Tenzing P."/>
            <person name="Tesfaye S."/>
            <person name="Theodore J."/>
            <person name="Thoulutsang Y."/>
            <person name="Topham K."/>
            <person name="Towey S."/>
            <person name="Tsamla T."/>
            <person name="Tsomo N."/>
            <person name="Vallee D."/>
            <person name="Vassiliev H."/>
            <person name="Venkataraman V."/>
            <person name="Vinson J."/>
            <person name="Vo A."/>
            <person name="Wade C."/>
            <person name="Wang S."/>
            <person name="Wangchuk T."/>
            <person name="Wangdi T."/>
            <person name="Whittaker C."/>
            <person name="Wilkinson J."/>
            <person name="Wu Y."/>
            <person name="Wyman D."/>
            <person name="Yadav S."/>
            <person name="Yang S."/>
            <person name="Yang X."/>
            <person name="Yeager S."/>
            <person name="Yee E."/>
            <person name="Young G."/>
            <person name="Zainoun J."/>
            <person name="Zembeck L."/>
            <person name="Zimmer A."/>
            <person name="Zody M."/>
            <person name="Lander E."/>
        </authorList>
    </citation>
    <scope>NUCLEOTIDE SEQUENCE [LARGE SCALE GENOMIC DNA]</scope>
</reference>
<accession>H2Z5L1</accession>
<dbReference type="AlphaFoldDB" id="H2Z5L1"/>
<sequence>ISGFSVVLGITFSTVAKSTVETTPANLVNSTLLTWSNATTISPVVAPDSSSAGDIALMVFRGPLEMAGGILIGIILGVFLWFIPSPKQVL</sequence>
<protein>
    <submittedName>
        <fullName evidence="2">Uncharacterized protein</fullName>
    </submittedName>
</protein>
<proteinExistence type="predicted"/>
<dbReference type="GeneTree" id="ENSGT00390000013285"/>
<reference evidence="2" key="2">
    <citation type="submission" date="2025-08" db="UniProtKB">
        <authorList>
            <consortium name="Ensembl"/>
        </authorList>
    </citation>
    <scope>IDENTIFICATION</scope>
</reference>
<evidence type="ECO:0000256" key="1">
    <source>
        <dbReference type="SAM" id="Phobius"/>
    </source>
</evidence>
<keyword evidence="3" id="KW-1185">Reference proteome</keyword>